<evidence type="ECO:0000313" key="2">
    <source>
        <dbReference type="EMBL" id="TDZ17205.1"/>
    </source>
</evidence>
<dbReference type="EMBL" id="AMCV02000031">
    <property type="protein sequence ID" value="TDZ17205.1"/>
    <property type="molecule type" value="Genomic_DNA"/>
</dbReference>
<protein>
    <submittedName>
        <fullName evidence="2">Uncharacterized protein</fullName>
    </submittedName>
</protein>
<reference evidence="3" key="1">
    <citation type="journal article" date="2013" name="New Phytol.">
        <title>Comparative genomic and transcriptomic analyses reveal the hemibiotrophic stage shift of Colletotrichum fungi.</title>
        <authorList>
            <person name="Gan P."/>
            <person name="Ikeda K."/>
            <person name="Irieda H."/>
            <person name="Narusaka M."/>
            <person name="O'Connell R.J."/>
            <person name="Narusaka Y."/>
            <person name="Takano Y."/>
            <person name="Kubo Y."/>
            <person name="Shirasu K."/>
        </authorList>
    </citation>
    <scope>NUCLEOTIDE SEQUENCE [LARGE SCALE GENOMIC DNA]</scope>
    <source>
        <strain evidence="3">104-T / ATCC 96160 / CBS 514.97 / LARS 414 / MAFF 240422</strain>
    </source>
</reference>
<feature type="signal peptide" evidence="1">
    <location>
        <begin position="1"/>
        <end position="15"/>
    </location>
</feature>
<feature type="chain" id="PRO_5019817772" evidence="1">
    <location>
        <begin position="16"/>
        <end position="82"/>
    </location>
</feature>
<keyword evidence="3" id="KW-1185">Reference proteome</keyword>
<evidence type="ECO:0000256" key="1">
    <source>
        <dbReference type="SAM" id="SignalP"/>
    </source>
</evidence>
<dbReference type="AlphaFoldDB" id="A0A484FI04"/>
<keyword evidence="1" id="KW-0732">Signal</keyword>
<accession>A0A484FI04</accession>
<sequence>MKFLILFALVGATSAFVECRTPTNAELFNSCVLDVQINNCKSFCRTTCAKTTANLSVCIKKNGGKDFDCVCATQAGRGPGIP</sequence>
<reference evidence="3" key="2">
    <citation type="journal article" date="2019" name="Mol. Plant Microbe Interact.">
        <title>Genome sequence resources for four phytopathogenic fungi from the Colletotrichum orbiculare species complex.</title>
        <authorList>
            <person name="Gan P."/>
            <person name="Tsushima A."/>
            <person name="Narusaka M."/>
            <person name="Narusaka Y."/>
            <person name="Takano Y."/>
            <person name="Kubo Y."/>
            <person name="Shirasu K."/>
        </authorList>
    </citation>
    <scope>GENOME REANNOTATION</scope>
    <source>
        <strain evidence="3">104-T / ATCC 96160 / CBS 514.97 / LARS 414 / MAFF 240422</strain>
    </source>
</reference>
<proteinExistence type="predicted"/>
<comment type="caution">
    <text evidence="2">The sequence shown here is derived from an EMBL/GenBank/DDBJ whole genome shotgun (WGS) entry which is preliminary data.</text>
</comment>
<dbReference type="OrthoDB" id="4789449at2759"/>
<dbReference type="Proteomes" id="UP000014480">
    <property type="component" value="Unassembled WGS sequence"/>
</dbReference>
<evidence type="ECO:0000313" key="3">
    <source>
        <dbReference type="Proteomes" id="UP000014480"/>
    </source>
</evidence>
<name>A0A484FI04_COLOR</name>
<gene>
    <name evidence="2" type="ORF">Cob_v009794</name>
</gene>
<organism evidence="2 3">
    <name type="scientific">Colletotrichum orbiculare (strain 104-T / ATCC 96160 / CBS 514.97 / LARS 414 / MAFF 240422)</name>
    <name type="common">Cucumber anthracnose fungus</name>
    <name type="synonym">Colletotrichum lagenarium</name>
    <dbReference type="NCBI Taxonomy" id="1213857"/>
    <lineage>
        <taxon>Eukaryota</taxon>
        <taxon>Fungi</taxon>
        <taxon>Dikarya</taxon>
        <taxon>Ascomycota</taxon>
        <taxon>Pezizomycotina</taxon>
        <taxon>Sordariomycetes</taxon>
        <taxon>Hypocreomycetidae</taxon>
        <taxon>Glomerellales</taxon>
        <taxon>Glomerellaceae</taxon>
        <taxon>Colletotrichum</taxon>
        <taxon>Colletotrichum orbiculare species complex</taxon>
    </lineage>
</organism>